<name>A0A1H9L121_9BACT</name>
<dbReference type="InterPro" id="IPR000748">
    <property type="entry name" value="PsdUridine_synth_RsuA/RluB/E/F"/>
</dbReference>
<gene>
    <name evidence="5" type="ORF">SAMN05444359_12277</name>
</gene>
<dbReference type="InterPro" id="IPR018496">
    <property type="entry name" value="PsdUridine_synth_RsuA/RluB_CS"/>
</dbReference>
<proteinExistence type="inferred from homology"/>
<evidence type="ECO:0000313" key="6">
    <source>
        <dbReference type="Proteomes" id="UP000199021"/>
    </source>
</evidence>
<dbReference type="InterPro" id="IPR042092">
    <property type="entry name" value="PsdUridine_s_RsuA/RluB/E/F_cat"/>
</dbReference>
<evidence type="ECO:0000256" key="2">
    <source>
        <dbReference type="ARBA" id="ARBA00023235"/>
    </source>
</evidence>
<comment type="similarity">
    <text evidence="1 3">Belongs to the pseudouridine synthase RsuA family.</text>
</comment>
<dbReference type="GO" id="GO:0009982">
    <property type="term" value="F:pseudouridine synthase activity"/>
    <property type="evidence" value="ECO:0007669"/>
    <property type="project" value="InterPro"/>
</dbReference>
<dbReference type="SUPFAM" id="SSF55120">
    <property type="entry name" value="Pseudouridine synthase"/>
    <property type="match status" value="1"/>
</dbReference>
<dbReference type="GO" id="GO:0006364">
    <property type="term" value="P:rRNA processing"/>
    <property type="evidence" value="ECO:0007669"/>
    <property type="project" value="UniProtKB-ARBA"/>
</dbReference>
<dbReference type="AlphaFoldDB" id="A0A1H9L121"/>
<dbReference type="NCBIfam" id="TIGR00093">
    <property type="entry name" value="pseudouridine synthase"/>
    <property type="match status" value="1"/>
</dbReference>
<dbReference type="PANTHER" id="PTHR47683">
    <property type="entry name" value="PSEUDOURIDINE SYNTHASE FAMILY PROTEIN-RELATED"/>
    <property type="match status" value="1"/>
</dbReference>
<dbReference type="PANTHER" id="PTHR47683:SF2">
    <property type="entry name" value="RNA-BINDING S4 DOMAIN-CONTAINING PROTEIN"/>
    <property type="match status" value="1"/>
</dbReference>
<dbReference type="EC" id="5.4.99.-" evidence="3"/>
<keyword evidence="2 3" id="KW-0413">Isomerase</keyword>
<dbReference type="RefSeq" id="WP_090171281.1">
    <property type="nucleotide sequence ID" value="NZ_FOFB01000022.1"/>
</dbReference>
<dbReference type="STRING" id="478744.SAMN05444359_12277"/>
<evidence type="ECO:0000256" key="1">
    <source>
        <dbReference type="ARBA" id="ARBA00008348"/>
    </source>
</evidence>
<keyword evidence="6" id="KW-1185">Reference proteome</keyword>
<accession>A0A1H9L121</accession>
<dbReference type="InterPro" id="IPR020094">
    <property type="entry name" value="TruA/RsuA/RluB/E/F_N"/>
</dbReference>
<dbReference type="Gene3D" id="3.30.70.580">
    <property type="entry name" value="Pseudouridine synthase I, catalytic domain, N-terminal subdomain"/>
    <property type="match status" value="1"/>
</dbReference>
<feature type="domain" description="Pseudouridine synthase RsuA/RluA-like" evidence="4">
    <location>
        <begin position="3"/>
        <end position="157"/>
    </location>
</feature>
<dbReference type="OrthoDB" id="1012272at2"/>
<dbReference type="GO" id="GO:0140098">
    <property type="term" value="F:catalytic activity, acting on RNA"/>
    <property type="evidence" value="ECO:0007669"/>
    <property type="project" value="UniProtKB-ARBA"/>
</dbReference>
<dbReference type="InterPro" id="IPR006145">
    <property type="entry name" value="PsdUridine_synth_RsuA/RluA"/>
</dbReference>
<dbReference type="Pfam" id="PF00849">
    <property type="entry name" value="PseudoU_synth_2"/>
    <property type="match status" value="1"/>
</dbReference>
<evidence type="ECO:0000256" key="3">
    <source>
        <dbReference type="RuleBase" id="RU003887"/>
    </source>
</evidence>
<dbReference type="PROSITE" id="PS01149">
    <property type="entry name" value="PSI_RSU"/>
    <property type="match status" value="1"/>
</dbReference>
<protein>
    <recommendedName>
        <fullName evidence="3">Pseudouridine synthase</fullName>
        <ecNumber evidence="3">5.4.99.-</ecNumber>
    </recommendedName>
</protein>
<dbReference type="Proteomes" id="UP000199021">
    <property type="component" value="Unassembled WGS sequence"/>
</dbReference>
<dbReference type="GO" id="GO:0003723">
    <property type="term" value="F:RNA binding"/>
    <property type="evidence" value="ECO:0007669"/>
    <property type="project" value="InterPro"/>
</dbReference>
<dbReference type="InParanoid" id="A0A1H9L121"/>
<dbReference type="EMBL" id="FOFB01000022">
    <property type="protein sequence ID" value="SER05090.1"/>
    <property type="molecule type" value="Genomic_DNA"/>
</dbReference>
<dbReference type="GO" id="GO:0001522">
    <property type="term" value="P:pseudouridine synthesis"/>
    <property type="evidence" value="ECO:0007669"/>
    <property type="project" value="InterPro"/>
</dbReference>
<dbReference type="InterPro" id="IPR050343">
    <property type="entry name" value="RsuA_PseudoU_synthase"/>
</dbReference>
<sequence length="197" mass="22456">MQYYFLINKPFGMLSQFTKEAPQHRVLGELHDFPSDVYPVGRLDRDSEGLLILTNDKSLNEKLLHPRNQHGRKYWAQVEGTITDQAIKQLESGVSFRAKGKDYRSAPLRAHALSIEETGTIAARNPPVRFRKSIPDAWLQLELTEGKNRQVRRICAAVGLPVLRLIRVGIVGISLADLHEHSVRQVDRDWLSSRLNL</sequence>
<organism evidence="5 6">
    <name type="scientific">Neolewinella agarilytica</name>
    <dbReference type="NCBI Taxonomy" id="478744"/>
    <lineage>
        <taxon>Bacteria</taxon>
        <taxon>Pseudomonadati</taxon>
        <taxon>Bacteroidota</taxon>
        <taxon>Saprospiria</taxon>
        <taxon>Saprospirales</taxon>
        <taxon>Lewinellaceae</taxon>
        <taxon>Neolewinella</taxon>
    </lineage>
</organism>
<evidence type="ECO:0000259" key="4">
    <source>
        <dbReference type="Pfam" id="PF00849"/>
    </source>
</evidence>
<reference evidence="6" key="1">
    <citation type="submission" date="2016-10" db="EMBL/GenBank/DDBJ databases">
        <authorList>
            <person name="Varghese N."/>
            <person name="Submissions S."/>
        </authorList>
    </citation>
    <scope>NUCLEOTIDE SEQUENCE [LARGE SCALE GENOMIC DNA]</scope>
    <source>
        <strain evidence="6">DSM 24740</strain>
    </source>
</reference>
<evidence type="ECO:0000313" key="5">
    <source>
        <dbReference type="EMBL" id="SER05090.1"/>
    </source>
</evidence>
<dbReference type="Gene3D" id="3.30.70.1560">
    <property type="entry name" value="Alpha-L RNA-binding motif"/>
    <property type="match status" value="1"/>
</dbReference>
<dbReference type="InterPro" id="IPR020103">
    <property type="entry name" value="PsdUridine_synth_cat_dom_sf"/>
</dbReference>